<feature type="region of interest" description="Disordered" evidence="12">
    <location>
        <begin position="346"/>
        <end position="365"/>
    </location>
</feature>
<evidence type="ECO:0000256" key="11">
    <source>
        <dbReference type="PROSITE-ProRule" id="PRU00134"/>
    </source>
</evidence>
<keyword evidence="10" id="KW-0862">Zinc</keyword>
<dbReference type="InterPro" id="IPR028889">
    <property type="entry name" value="USP"/>
</dbReference>
<dbReference type="SUPFAM" id="SSF54001">
    <property type="entry name" value="Cysteine proteinases"/>
    <property type="match status" value="1"/>
</dbReference>
<name>A0A2G9HHF5_9LAMI</name>
<feature type="compositionally biased region" description="Polar residues" evidence="12">
    <location>
        <begin position="284"/>
        <end position="293"/>
    </location>
</feature>
<evidence type="ECO:0000256" key="1">
    <source>
        <dbReference type="ARBA" id="ARBA00000707"/>
    </source>
</evidence>
<dbReference type="PANTHER" id="PTHR24006:SF690">
    <property type="entry name" value="UBIQUITIN CARBOXYL-TERMINAL HYDROLASE 17"/>
    <property type="match status" value="1"/>
</dbReference>
<feature type="chain" id="PRO_5013950292" description="ubiquitinyl hydrolase 1" evidence="13">
    <location>
        <begin position="17"/>
        <end position="883"/>
    </location>
</feature>
<evidence type="ECO:0000256" key="6">
    <source>
        <dbReference type="ARBA" id="ARBA00022771"/>
    </source>
</evidence>
<feature type="domain" description="USP" evidence="14">
    <location>
        <begin position="446"/>
        <end position="749"/>
    </location>
</feature>
<dbReference type="PROSITE" id="PS01360">
    <property type="entry name" value="ZF_MYND_1"/>
    <property type="match status" value="1"/>
</dbReference>
<feature type="region of interest" description="Disordered" evidence="12">
    <location>
        <begin position="273"/>
        <end position="330"/>
    </location>
</feature>
<evidence type="ECO:0000256" key="10">
    <source>
        <dbReference type="ARBA" id="ARBA00022833"/>
    </source>
</evidence>
<feature type="compositionally biased region" description="Polar residues" evidence="12">
    <location>
        <begin position="308"/>
        <end position="324"/>
    </location>
</feature>
<feature type="compositionally biased region" description="Low complexity" evidence="12">
    <location>
        <begin position="273"/>
        <end position="283"/>
    </location>
</feature>
<dbReference type="SUPFAM" id="SSF144232">
    <property type="entry name" value="HIT/MYND zinc finger-like"/>
    <property type="match status" value="1"/>
</dbReference>
<evidence type="ECO:0000256" key="7">
    <source>
        <dbReference type="ARBA" id="ARBA00022786"/>
    </source>
</evidence>
<evidence type="ECO:0000259" key="15">
    <source>
        <dbReference type="PROSITE" id="PS50865"/>
    </source>
</evidence>
<keyword evidence="8 16" id="KW-0378">Hydrolase</keyword>
<organism evidence="16 17">
    <name type="scientific">Handroanthus impetiginosus</name>
    <dbReference type="NCBI Taxonomy" id="429701"/>
    <lineage>
        <taxon>Eukaryota</taxon>
        <taxon>Viridiplantae</taxon>
        <taxon>Streptophyta</taxon>
        <taxon>Embryophyta</taxon>
        <taxon>Tracheophyta</taxon>
        <taxon>Spermatophyta</taxon>
        <taxon>Magnoliopsida</taxon>
        <taxon>eudicotyledons</taxon>
        <taxon>Gunneridae</taxon>
        <taxon>Pentapetalae</taxon>
        <taxon>asterids</taxon>
        <taxon>lamiids</taxon>
        <taxon>Lamiales</taxon>
        <taxon>Bignoniaceae</taxon>
        <taxon>Crescentiina</taxon>
        <taxon>Tabebuia alliance</taxon>
        <taxon>Handroanthus</taxon>
    </lineage>
</organism>
<comment type="caution">
    <text evidence="16">The sequence shown here is derived from an EMBL/GenBank/DDBJ whole genome shotgun (WGS) entry which is preliminary data.</text>
</comment>
<feature type="compositionally biased region" description="Low complexity" evidence="12">
    <location>
        <begin position="153"/>
        <end position="173"/>
    </location>
</feature>
<evidence type="ECO:0000256" key="4">
    <source>
        <dbReference type="ARBA" id="ARBA00022670"/>
    </source>
</evidence>
<dbReference type="GO" id="GO:0006508">
    <property type="term" value="P:proteolysis"/>
    <property type="evidence" value="ECO:0007669"/>
    <property type="project" value="UniProtKB-KW"/>
</dbReference>
<dbReference type="PANTHER" id="PTHR24006">
    <property type="entry name" value="UBIQUITIN CARBOXYL-TERMINAL HYDROLASE"/>
    <property type="match status" value="1"/>
</dbReference>
<sequence>MLVIITILLIFGFVVRHKWRNAAAKKEEILRLVAVTSEEEAEIAKLQAMDGYSSPPPPPAPQQQLEKRYYCAVCYCPTTTRCSRCKAVRYCSGKCQIIHWRQGHKDDCRPATSLHPRKESEVSIETAVDDQVQMHFNNEAKIGFDPEREVDDSGSSSSSMPCFSSSPGQSESSFDTSTSEVLESGTPIWLGKAPSEGIDSPMSQTTNVPTVLPLNSTVHVANNMHEAKLIKRKVATKHDEGFQSKNLGDMGTGDRSTALEDFVVFTAELGSSQSSSSLKTSSSGGNHKNQAQPSGGKVKKSMYLEGSGNYQVPNVGLRNSQGLKSSSMSSSDEYWKSEARMCNGKETRSTSFRSSGNDQKVCARSGSPRALLSEVEGVRMSSQPSSKGLKTSVRKFVQHFRVSKQSKPYTFDMGNDSAGNYDHKIIFPPMLFMQLYSCDVMRLHPFGLANCGNSCYANAVLQCLTFTRPVTSYLLQGLHSRTCSRREWCILCEFEHLVRKGQEMSCALSPVGILSQIQRIGSHLSHGREEDAHDFLRNMVDTMQSLWLEEAGVSGSSAENSTLLGLTFGGYLLSKIKCMRCLGRSEQRDRIMDLSVEIDGDINTLEEALARFTTSETLGGDDKYKCNRCKSYEKAKKKLTILVAPNILTIVLKRFRSGNSQKLNKLVQFPEILNLAPYMSRTNDKYPMYHLYAVVVHLNMMNAAFTGHYISYVKDFREEWFRIDDSRVSHVDVETVLSVEAYILFYARHKPQVPSLMMNDSMYADGKPKKSMEAISAIPSTKKKNSKSKSNSSDRHTESPTMHQQSERHSHWTPPNDFTSNHIVYPDGWEFHSKHKNHILDSSSDSSSIFSASDAGSYSTDSTKDSSADDISGYIFGSSLYHR</sequence>
<dbReference type="FunFam" id="3.90.70.10:FF:000026">
    <property type="entry name" value="Ubiquitin carboxyl-terminal hydrolase 15"/>
    <property type="match status" value="1"/>
</dbReference>
<accession>A0A2G9HHF5</accession>
<evidence type="ECO:0000256" key="3">
    <source>
        <dbReference type="ARBA" id="ARBA00012759"/>
    </source>
</evidence>
<dbReference type="FunFam" id="6.10.140.2220:FF:000006">
    <property type="entry name" value="Ubiquitin carboxyl-terminal hydrolase 15"/>
    <property type="match status" value="1"/>
</dbReference>
<evidence type="ECO:0000256" key="12">
    <source>
        <dbReference type="SAM" id="MobiDB-lite"/>
    </source>
</evidence>
<dbReference type="InterPro" id="IPR038765">
    <property type="entry name" value="Papain-like_cys_pep_sf"/>
</dbReference>
<dbReference type="GO" id="GO:0005829">
    <property type="term" value="C:cytosol"/>
    <property type="evidence" value="ECO:0007669"/>
    <property type="project" value="TreeGrafter"/>
</dbReference>
<dbReference type="InterPro" id="IPR001394">
    <property type="entry name" value="Peptidase_C19_UCH"/>
</dbReference>
<feature type="region of interest" description="Disordered" evidence="12">
    <location>
        <begin position="842"/>
        <end position="869"/>
    </location>
</feature>
<keyword evidence="13" id="KW-0732">Signal</keyword>
<gene>
    <name evidence="16" type="ORF">CDL12_10362</name>
</gene>
<keyword evidence="9" id="KW-0788">Thiol protease</keyword>
<dbReference type="GO" id="GO:0016579">
    <property type="term" value="P:protein deubiquitination"/>
    <property type="evidence" value="ECO:0007669"/>
    <property type="project" value="InterPro"/>
</dbReference>
<feature type="compositionally biased region" description="Polar residues" evidence="12">
    <location>
        <begin position="349"/>
        <end position="358"/>
    </location>
</feature>
<dbReference type="PROSITE" id="PS50865">
    <property type="entry name" value="ZF_MYND_2"/>
    <property type="match status" value="1"/>
</dbReference>
<dbReference type="EMBL" id="NKXS01001763">
    <property type="protein sequence ID" value="PIN16971.1"/>
    <property type="molecule type" value="Genomic_DNA"/>
</dbReference>
<keyword evidence="7" id="KW-0833">Ubl conjugation pathway</keyword>
<keyword evidence="17" id="KW-1185">Reference proteome</keyword>
<dbReference type="GO" id="GO:0004843">
    <property type="term" value="F:cysteine-type deubiquitinase activity"/>
    <property type="evidence" value="ECO:0007669"/>
    <property type="project" value="UniProtKB-EC"/>
</dbReference>
<comment type="similarity">
    <text evidence="2">Belongs to the peptidase C19 family.</text>
</comment>
<proteinExistence type="inferred from homology"/>
<keyword evidence="6 11" id="KW-0863">Zinc-finger</keyword>
<dbReference type="Gene3D" id="3.90.70.10">
    <property type="entry name" value="Cysteine proteinases"/>
    <property type="match status" value="1"/>
</dbReference>
<evidence type="ECO:0000313" key="17">
    <source>
        <dbReference type="Proteomes" id="UP000231279"/>
    </source>
</evidence>
<dbReference type="InterPro" id="IPR002893">
    <property type="entry name" value="Znf_MYND"/>
</dbReference>
<comment type="catalytic activity">
    <reaction evidence="1">
        <text>Thiol-dependent hydrolysis of ester, thioester, amide, peptide and isopeptide bonds formed by the C-terminal Gly of ubiquitin (a 76-residue protein attached to proteins as an intracellular targeting signal).</text>
        <dbReference type="EC" id="3.4.19.12"/>
    </reaction>
</comment>
<dbReference type="EC" id="3.4.19.12" evidence="3"/>
<evidence type="ECO:0000256" key="9">
    <source>
        <dbReference type="ARBA" id="ARBA00022807"/>
    </source>
</evidence>
<evidence type="ECO:0000256" key="5">
    <source>
        <dbReference type="ARBA" id="ARBA00022723"/>
    </source>
</evidence>
<dbReference type="OrthoDB" id="420187at2759"/>
<evidence type="ECO:0000256" key="8">
    <source>
        <dbReference type="ARBA" id="ARBA00022801"/>
    </source>
</evidence>
<keyword evidence="4" id="KW-0645">Protease</keyword>
<evidence type="ECO:0000256" key="2">
    <source>
        <dbReference type="ARBA" id="ARBA00009085"/>
    </source>
</evidence>
<dbReference type="Pfam" id="PF00443">
    <property type="entry name" value="UCH"/>
    <property type="match status" value="1"/>
</dbReference>
<evidence type="ECO:0000313" key="16">
    <source>
        <dbReference type="EMBL" id="PIN16971.1"/>
    </source>
</evidence>
<dbReference type="InterPro" id="IPR018200">
    <property type="entry name" value="USP_CS"/>
</dbReference>
<feature type="region of interest" description="Disordered" evidence="12">
    <location>
        <begin position="776"/>
        <end position="817"/>
    </location>
</feature>
<dbReference type="STRING" id="429701.A0A2G9HHF5"/>
<evidence type="ECO:0000256" key="13">
    <source>
        <dbReference type="SAM" id="SignalP"/>
    </source>
</evidence>
<dbReference type="AlphaFoldDB" id="A0A2G9HHF5"/>
<dbReference type="Pfam" id="PF01753">
    <property type="entry name" value="zf-MYND"/>
    <property type="match status" value="1"/>
</dbReference>
<evidence type="ECO:0000259" key="14">
    <source>
        <dbReference type="PROSITE" id="PS50235"/>
    </source>
</evidence>
<dbReference type="PROSITE" id="PS00972">
    <property type="entry name" value="USP_1"/>
    <property type="match status" value="1"/>
</dbReference>
<reference evidence="17" key="1">
    <citation type="journal article" date="2018" name="Gigascience">
        <title>Genome assembly of the Pink Ipe (Handroanthus impetiginosus, Bignoniaceae), a highly valued, ecologically keystone Neotropical timber forest tree.</title>
        <authorList>
            <person name="Silva-Junior O.B."/>
            <person name="Grattapaglia D."/>
            <person name="Novaes E."/>
            <person name="Collevatti R.G."/>
        </authorList>
    </citation>
    <scope>NUCLEOTIDE SEQUENCE [LARGE SCALE GENOMIC DNA]</scope>
    <source>
        <strain evidence="17">cv. UFG-1</strain>
    </source>
</reference>
<dbReference type="PROSITE" id="PS50235">
    <property type="entry name" value="USP_3"/>
    <property type="match status" value="1"/>
</dbReference>
<feature type="compositionally biased region" description="Low complexity" evidence="12">
    <location>
        <begin position="842"/>
        <end position="861"/>
    </location>
</feature>
<protein>
    <recommendedName>
        <fullName evidence="3">ubiquitinyl hydrolase 1</fullName>
        <ecNumber evidence="3">3.4.19.12</ecNumber>
    </recommendedName>
</protein>
<keyword evidence="5" id="KW-0479">Metal-binding</keyword>
<feature type="signal peptide" evidence="13">
    <location>
        <begin position="1"/>
        <end position="16"/>
    </location>
</feature>
<feature type="region of interest" description="Disordered" evidence="12">
    <location>
        <begin position="111"/>
        <end position="179"/>
    </location>
</feature>
<feature type="domain" description="MYND-type" evidence="15">
    <location>
        <begin position="71"/>
        <end position="108"/>
    </location>
</feature>
<dbReference type="Proteomes" id="UP000231279">
    <property type="component" value="Unassembled WGS sequence"/>
</dbReference>
<dbReference type="Gene3D" id="6.10.140.2220">
    <property type="match status" value="1"/>
</dbReference>
<dbReference type="GO" id="GO:0008270">
    <property type="term" value="F:zinc ion binding"/>
    <property type="evidence" value="ECO:0007669"/>
    <property type="project" value="UniProtKB-KW"/>
</dbReference>
<dbReference type="InterPro" id="IPR050164">
    <property type="entry name" value="Peptidase_C19"/>
</dbReference>
<dbReference type="GO" id="GO:0005634">
    <property type="term" value="C:nucleus"/>
    <property type="evidence" value="ECO:0007669"/>
    <property type="project" value="TreeGrafter"/>
</dbReference>